<comment type="caution">
    <text evidence="5">The sequence shown here is derived from an EMBL/GenBank/DDBJ whole genome shotgun (WGS) entry which is preliminary data.</text>
</comment>
<feature type="compositionally biased region" description="Low complexity" evidence="2">
    <location>
        <begin position="198"/>
        <end position="217"/>
    </location>
</feature>
<keyword evidence="3" id="KW-0732">Signal</keyword>
<evidence type="ECO:0000256" key="3">
    <source>
        <dbReference type="SAM" id="SignalP"/>
    </source>
</evidence>
<dbReference type="RefSeq" id="WP_326508996.1">
    <property type="nucleotide sequence ID" value="NZ_JAWIIV010000028.1"/>
</dbReference>
<dbReference type="Gene3D" id="3.30.530.20">
    <property type="match status" value="1"/>
</dbReference>
<accession>A0ABU6JGA5</accession>
<reference evidence="5 6" key="1">
    <citation type="submission" date="2023-10" db="EMBL/GenBank/DDBJ databases">
        <title>Noviherbaspirillum sp. CPCC 100848 genome assembly.</title>
        <authorList>
            <person name="Li X.Y."/>
            <person name="Fang X.M."/>
        </authorList>
    </citation>
    <scope>NUCLEOTIDE SEQUENCE [LARGE SCALE GENOMIC DNA]</scope>
    <source>
        <strain evidence="5 6">CPCC 100848</strain>
    </source>
</reference>
<dbReference type="Proteomes" id="UP001352263">
    <property type="component" value="Unassembled WGS sequence"/>
</dbReference>
<sequence length="230" mass="24685">MSCLLLLLASLLWAGMAWGQQAESQADDIEIAVRKEGATVIVDVGMPVKASLRSAWEVLTDYDHMAEFFPNLDSSKVVEQQGNRLRIEQTGKVAYGPLSFPFESVREIVLTPYSKVHSKAVAGTIKHGEAITRLVSEGSTTRIFYHSESVPNTWVPPGIGPNLIAGRTREQFASLREEILRRANRERPAMAETGETPGKANGNSSAASGTSAGASGDAGRGRAESSEGVK</sequence>
<evidence type="ECO:0000256" key="1">
    <source>
        <dbReference type="ARBA" id="ARBA00008918"/>
    </source>
</evidence>
<evidence type="ECO:0000313" key="5">
    <source>
        <dbReference type="EMBL" id="MEC4722320.1"/>
    </source>
</evidence>
<feature type="domain" description="Coenzyme Q-binding protein COQ10 START" evidence="4">
    <location>
        <begin position="48"/>
        <end position="125"/>
    </location>
</feature>
<feature type="chain" id="PRO_5046001504" evidence="3">
    <location>
        <begin position="20"/>
        <end position="230"/>
    </location>
</feature>
<proteinExistence type="inferred from homology"/>
<keyword evidence="6" id="KW-1185">Reference proteome</keyword>
<protein>
    <submittedName>
        <fullName evidence="5">SRPBCC family protein</fullName>
    </submittedName>
</protein>
<dbReference type="PANTHER" id="PTHR34060">
    <property type="entry name" value="POLYKETIDE CYCLASE / DEHYDRASE AND LIPID TRANSPORT PROTEIN"/>
    <property type="match status" value="1"/>
</dbReference>
<dbReference type="SUPFAM" id="SSF55961">
    <property type="entry name" value="Bet v1-like"/>
    <property type="match status" value="1"/>
</dbReference>
<dbReference type="InterPro" id="IPR023393">
    <property type="entry name" value="START-like_dom_sf"/>
</dbReference>
<feature type="compositionally biased region" description="Basic and acidic residues" evidence="2">
    <location>
        <begin position="219"/>
        <end position="230"/>
    </location>
</feature>
<feature type="signal peptide" evidence="3">
    <location>
        <begin position="1"/>
        <end position="19"/>
    </location>
</feature>
<name>A0ABU6JGA5_9BURK</name>
<dbReference type="PANTHER" id="PTHR34060:SF1">
    <property type="entry name" value="POLYKETIDE CYCLASE _ DEHYDRASE AND LIPID TRANSPORT PROTEIN"/>
    <property type="match status" value="1"/>
</dbReference>
<evidence type="ECO:0000256" key="2">
    <source>
        <dbReference type="SAM" id="MobiDB-lite"/>
    </source>
</evidence>
<evidence type="ECO:0000259" key="4">
    <source>
        <dbReference type="Pfam" id="PF03364"/>
    </source>
</evidence>
<feature type="region of interest" description="Disordered" evidence="2">
    <location>
        <begin position="182"/>
        <end position="230"/>
    </location>
</feature>
<dbReference type="EMBL" id="JAWIIV010000028">
    <property type="protein sequence ID" value="MEC4722320.1"/>
    <property type="molecule type" value="Genomic_DNA"/>
</dbReference>
<comment type="similarity">
    <text evidence="1">Belongs to the ribosome association toxin RatA family.</text>
</comment>
<organism evidence="5 6">
    <name type="scientific">Noviherbaspirillum album</name>
    <dbReference type="NCBI Taxonomy" id="3080276"/>
    <lineage>
        <taxon>Bacteria</taxon>
        <taxon>Pseudomonadati</taxon>
        <taxon>Pseudomonadota</taxon>
        <taxon>Betaproteobacteria</taxon>
        <taxon>Burkholderiales</taxon>
        <taxon>Oxalobacteraceae</taxon>
        <taxon>Noviherbaspirillum</taxon>
    </lineage>
</organism>
<evidence type="ECO:0000313" key="6">
    <source>
        <dbReference type="Proteomes" id="UP001352263"/>
    </source>
</evidence>
<dbReference type="Pfam" id="PF03364">
    <property type="entry name" value="Polyketide_cyc"/>
    <property type="match status" value="1"/>
</dbReference>
<gene>
    <name evidence="5" type="ORF">RY831_24460</name>
</gene>
<dbReference type="InterPro" id="IPR005031">
    <property type="entry name" value="COQ10_START"/>
</dbReference>